<dbReference type="InterPro" id="IPR023091">
    <property type="entry name" value="MetalPrtase_cat_dom_sf_prd"/>
</dbReference>
<dbReference type="PANTHER" id="PTHR46986:SF1">
    <property type="entry name" value="ENDORIBONUCLEASE YBEY, CHLOROPLASTIC"/>
    <property type="match status" value="1"/>
</dbReference>
<dbReference type="AlphaFoldDB" id="A0A554LGY8"/>
<dbReference type="HAMAP" id="MF_00009">
    <property type="entry name" value="Endoribonucl_YbeY"/>
    <property type="match status" value="1"/>
</dbReference>
<comment type="function">
    <text evidence="7">Single strand-specific metallo-endoribonuclease involved in late-stage 70S ribosome quality control and in maturation of the 3' terminus of the 16S rRNA.</text>
</comment>
<dbReference type="PROSITE" id="PS01306">
    <property type="entry name" value="UPF0054"/>
    <property type="match status" value="1"/>
</dbReference>
<keyword evidence="4 7" id="KW-0255">Endonuclease</keyword>
<evidence type="ECO:0000256" key="1">
    <source>
        <dbReference type="ARBA" id="ARBA00010875"/>
    </source>
</evidence>
<dbReference type="InterPro" id="IPR020549">
    <property type="entry name" value="YbeY_CS"/>
</dbReference>
<dbReference type="Gene3D" id="3.40.390.30">
    <property type="entry name" value="Metalloproteases ('zincins'), catalytic domain"/>
    <property type="match status" value="1"/>
</dbReference>
<sequence length="129" mass="15133">MKFYFKNKTKHKFKPEVFKKTAISVFKKLRFSDKIELGLILTNNREIKKLNQKYRGLNQPTDVLSFPIDTAKKKTDEDIILGDIVISTEMAEKENAEIEELFKHGLLHLLGFDHKKKKKEWQGAIKLLD</sequence>
<evidence type="ECO:0000256" key="7">
    <source>
        <dbReference type="HAMAP-Rule" id="MF_00009"/>
    </source>
</evidence>
<keyword evidence="6 7" id="KW-0862">Zinc</keyword>
<dbReference type="GO" id="GO:0004521">
    <property type="term" value="F:RNA endonuclease activity"/>
    <property type="evidence" value="ECO:0007669"/>
    <property type="project" value="UniProtKB-UniRule"/>
</dbReference>
<keyword evidence="7" id="KW-0963">Cytoplasm</keyword>
<organism evidence="8 9">
    <name type="scientific">Candidatus Berkelbacteria bacterium Licking1014_96</name>
    <dbReference type="NCBI Taxonomy" id="2017149"/>
    <lineage>
        <taxon>Bacteria</taxon>
        <taxon>Candidatus Berkelbacteria</taxon>
    </lineage>
</organism>
<comment type="similarity">
    <text evidence="1 7">Belongs to the endoribonuclease YbeY family.</text>
</comment>
<feature type="binding site" evidence="7">
    <location>
        <position position="108"/>
    </location>
    <ligand>
        <name>Zn(2+)</name>
        <dbReference type="ChEBI" id="CHEBI:29105"/>
        <note>catalytic</note>
    </ligand>
</feature>
<dbReference type="EMBL" id="VMGH01000018">
    <property type="protein sequence ID" value="TSC92097.1"/>
    <property type="molecule type" value="Genomic_DNA"/>
</dbReference>
<keyword evidence="3 7" id="KW-0479">Metal-binding</keyword>
<keyword evidence="5 7" id="KW-0378">Hydrolase</keyword>
<dbReference type="GO" id="GO:0005737">
    <property type="term" value="C:cytoplasm"/>
    <property type="evidence" value="ECO:0007669"/>
    <property type="project" value="UniProtKB-SubCell"/>
</dbReference>
<comment type="subcellular location">
    <subcellularLocation>
        <location evidence="7">Cytoplasm</location>
    </subcellularLocation>
</comment>
<evidence type="ECO:0000313" key="8">
    <source>
        <dbReference type="EMBL" id="TSC92097.1"/>
    </source>
</evidence>
<evidence type="ECO:0000256" key="2">
    <source>
        <dbReference type="ARBA" id="ARBA00022722"/>
    </source>
</evidence>
<dbReference type="SUPFAM" id="SSF55486">
    <property type="entry name" value="Metalloproteases ('zincins'), catalytic domain"/>
    <property type="match status" value="1"/>
</dbReference>
<dbReference type="Pfam" id="PF02130">
    <property type="entry name" value="YbeY"/>
    <property type="match status" value="1"/>
</dbReference>
<dbReference type="PANTHER" id="PTHR46986">
    <property type="entry name" value="ENDORIBONUCLEASE YBEY, CHLOROPLASTIC"/>
    <property type="match status" value="1"/>
</dbReference>
<dbReference type="InterPro" id="IPR002036">
    <property type="entry name" value="YbeY"/>
</dbReference>
<dbReference type="GO" id="GO:0008270">
    <property type="term" value="F:zinc ion binding"/>
    <property type="evidence" value="ECO:0007669"/>
    <property type="project" value="UniProtKB-UniRule"/>
</dbReference>
<keyword evidence="7" id="KW-0690">Ribosome biogenesis</keyword>
<dbReference type="EC" id="3.1.-.-" evidence="7"/>
<evidence type="ECO:0000256" key="4">
    <source>
        <dbReference type="ARBA" id="ARBA00022759"/>
    </source>
</evidence>
<dbReference type="GO" id="GO:0006364">
    <property type="term" value="P:rRNA processing"/>
    <property type="evidence" value="ECO:0007669"/>
    <property type="project" value="UniProtKB-UniRule"/>
</dbReference>
<comment type="caution">
    <text evidence="8">The sequence shown here is derived from an EMBL/GenBank/DDBJ whole genome shotgun (WGS) entry which is preliminary data.</text>
</comment>
<reference evidence="8 9" key="1">
    <citation type="submission" date="2017-07" db="EMBL/GenBank/DDBJ databases">
        <title>Mechanisms for carbon and nitrogen cycling indicate functional differentiation within the Candidate Phyla Radiation.</title>
        <authorList>
            <person name="Danczak R.E."/>
            <person name="Johnston M.D."/>
            <person name="Kenah C."/>
            <person name="Slattery M."/>
            <person name="Wrighton K.C."/>
            <person name="Wilkins M.J."/>
        </authorList>
    </citation>
    <scope>NUCLEOTIDE SEQUENCE [LARGE SCALE GENOMIC DNA]</scope>
    <source>
        <strain evidence="8">Licking1014_96</strain>
    </source>
</reference>
<feature type="binding site" evidence="7">
    <location>
        <position position="114"/>
    </location>
    <ligand>
        <name>Zn(2+)</name>
        <dbReference type="ChEBI" id="CHEBI:29105"/>
        <note>catalytic</note>
    </ligand>
</feature>
<keyword evidence="7" id="KW-0698">rRNA processing</keyword>
<evidence type="ECO:0000256" key="6">
    <source>
        <dbReference type="ARBA" id="ARBA00022833"/>
    </source>
</evidence>
<comment type="cofactor">
    <cofactor evidence="7">
        <name>Zn(2+)</name>
        <dbReference type="ChEBI" id="CHEBI:29105"/>
    </cofactor>
    <text evidence="7">Binds 1 zinc ion.</text>
</comment>
<dbReference type="Proteomes" id="UP000318296">
    <property type="component" value="Unassembled WGS sequence"/>
</dbReference>
<dbReference type="GO" id="GO:0004222">
    <property type="term" value="F:metalloendopeptidase activity"/>
    <property type="evidence" value="ECO:0007669"/>
    <property type="project" value="InterPro"/>
</dbReference>
<evidence type="ECO:0000256" key="3">
    <source>
        <dbReference type="ARBA" id="ARBA00022723"/>
    </source>
</evidence>
<evidence type="ECO:0000313" key="9">
    <source>
        <dbReference type="Proteomes" id="UP000318296"/>
    </source>
</evidence>
<name>A0A554LGY8_9BACT</name>
<feature type="binding site" evidence="7">
    <location>
        <position position="104"/>
    </location>
    <ligand>
        <name>Zn(2+)</name>
        <dbReference type="ChEBI" id="CHEBI:29105"/>
        <note>catalytic</note>
    </ligand>
</feature>
<evidence type="ECO:0000256" key="5">
    <source>
        <dbReference type="ARBA" id="ARBA00022801"/>
    </source>
</evidence>
<keyword evidence="2 7" id="KW-0540">Nuclease</keyword>
<accession>A0A554LGY8</accession>
<dbReference type="NCBIfam" id="TIGR00043">
    <property type="entry name" value="rRNA maturation RNase YbeY"/>
    <property type="match status" value="1"/>
</dbReference>
<protein>
    <recommendedName>
        <fullName evidence="7">Endoribonuclease YbeY</fullName>
        <ecNumber evidence="7">3.1.-.-</ecNumber>
    </recommendedName>
</protein>
<gene>
    <name evidence="7" type="primary">ybeY</name>
    <name evidence="8" type="ORF">CEN92_140</name>
</gene>
<proteinExistence type="inferred from homology"/>